<comment type="catalytic activity">
    <reaction evidence="10 12">
        <text>O-phospho-L-threonyl-[protein] + H2O = L-threonyl-[protein] + phosphate</text>
        <dbReference type="Rhea" id="RHEA:47004"/>
        <dbReference type="Rhea" id="RHEA-COMP:11060"/>
        <dbReference type="Rhea" id="RHEA-COMP:11605"/>
        <dbReference type="ChEBI" id="CHEBI:15377"/>
        <dbReference type="ChEBI" id="CHEBI:30013"/>
        <dbReference type="ChEBI" id="CHEBI:43474"/>
        <dbReference type="ChEBI" id="CHEBI:61977"/>
        <dbReference type="EC" id="3.1.3.16"/>
    </reaction>
</comment>
<accession>A0ABM1EJD4</accession>
<name>A0ABM1EJD4_PRICU</name>
<proteinExistence type="inferred from homology"/>
<evidence type="ECO:0000256" key="3">
    <source>
        <dbReference type="ARBA" id="ARBA00022723"/>
    </source>
</evidence>
<comment type="similarity">
    <text evidence="2 11 12">Belongs to the RPAP2 family.</text>
</comment>
<evidence type="ECO:0000256" key="9">
    <source>
        <dbReference type="ARBA" id="ARBA00047761"/>
    </source>
</evidence>
<evidence type="ECO:0000256" key="11">
    <source>
        <dbReference type="PROSITE-ProRule" id="PRU00812"/>
    </source>
</evidence>
<feature type="region of interest" description="Disordered" evidence="13">
    <location>
        <begin position="194"/>
        <end position="225"/>
    </location>
</feature>
<evidence type="ECO:0000256" key="13">
    <source>
        <dbReference type="SAM" id="MobiDB-lite"/>
    </source>
</evidence>
<dbReference type="InterPro" id="IPR038534">
    <property type="entry name" value="Rtr1/RPAP2_sf"/>
</dbReference>
<comment type="subcellular location">
    <subcellularLocation>
        <location evidence="1 12">Nucleus</location>
    </subcellularLocation>
</comment>
<dbReference type="PROSITE" id="PS51479">
    <property type="entry name" value="ZF_RTR1"/>
    <property type="match status" value="1"/>
</dbReference>
<comment type="catalytic activity">
    <reaction evidence="9 12">
        <text>O-phospho-L-seryl-[protein] + H2O = L-seryl-[protein] + phosphate</text>
        <dbReference type="Rhea" id="RHEA:20629"/>
        <dbReference type="Rhea" id="RHEA-COMP:9863"/>
        <dbReference type="Rhea" id="RHEA-COMP:11604"/>
        <dbReference type="ChEBI" id="CHEBI:15377"/>
        <dbReference type="ChEBI" id="CHEBI:29999"/>
        <dbReference type="ChEBI" id="CHEBI:43474"/>
        <dbReference type="ChEBI" id="CHEBI:83421"/>
        <dbReference type="EC" id="3.1.3.16"/>
    </reaction>
</comment>
<dbReference type="PANTHER" id="PTHR14732">
    <property type="entry name" value="RNA POLYMERASE II SUBUNIT B1 CTD PHOSPHATASE RPAP2-RELATED"/>
    <property type="match status" value="1"/>
</dbReference>
<evidence type="ECO:0000256" key="2">
    <source>
        <dbReference type="ARBA" id="ARBA00005676"/>
    </source>
</evidence>
<dbReference type="Gene3D" id="1.25.40.820">
    <property type="match status" value="1"/>
</dbReference>
<evidence type="ECO:0000256" key="7">
    <source>
        <dbReference type="ARBA" id="ARBA00022912"/>
    </source>
</evidence>
<evidence type="ECO:0000256" key="12">
    <source>
        <dbReference type="RuleBase" id="RU367080"/>
    </source>
</evidence>
<feature type="domain" description="RTR1-type" evidence="14">
    <location>
        <begin position="53"/>
        <end position="136"/>
    </location>
</feature>
<evidence type="ECO:0000313" key="16">
    <source>
        <dbReference type="RefSeq" id="XP_014672305.1"/>
    </source>
</evidence>
<evidence type="ECO:0000256" key="1">
    <source>
        <dbReference type="ARBA" id="ARBA00004123"/>
    </source>
</evidence>
<keyword evidence="7 12" id="KW-0904">Protein phosphatase</keyword>
<keyword evidence="4 12" id="KW-0863">Zinc-finger</keyword>
<dbReference type="RefSeq" id="XP_014672305.1">
    <property type="nucleotide sequence ID" value="XM_014816819.1"/>
</dbReference>
<keyword evidence="3 12" id="KW-0479">Metal-binding</keyword>
<gene>
    <name evidence="16" type="primary">LOC106812835</name>
</gene>
<dbReference type="InterPro" id="IPR039693">
    <property type="entry name" value="Rtr1/RPAP2"/>
</dbReference>
<evidence type="ECO:0000256" key="8">
    <source>
        <dbReference type="ARBA" id="ARBA00023242"/>
    </source>
</evidence>
<protein>
    <recommendedName>
        <fullName evidence="12">RNA polymerase II subunit B1 CTD phosphatase RPAP2 homolog</fullName>
        <ecNumber evidence="12">3.1.3.16</ecNumber>
    </recommendedName>
</protein>
<keyword evidence="8 12" id="KW-0539">Nucleus</keyword>
<comment type="function">
    <text evidence="12">Putative RNA polymerase II subunit B1 C-terminal domain (CTD) phosphatase involved in RNA polymerase II transcription regulation.</text>
</comment>
<feature type="compositionally biased region" description="Basic and acidic residues" evidence="13">
    <location>
        <begin position="305"/>
        <end position="316"/>
    </location>
</feature>
<evidence type="ECO:0000256" key="10">
    <source>
        <dbReference type="ARBA" id="ARBA00048336"/>
    </source>
</evidence>
<organism evidence="15 16">
    <name type="scientific">Priapulus caudatus</name>
    <name type="common">Priapulid worm</name>
    <dbReference type="NCBI Taxonomy" id="37621"/>
    <lineage>
        <taxon>Eukaryota</taxon>
        <taxon>Metazoa</taxon>
        <taxon>Ecdysozoa</taxon>
        <taxon>Scalidophora</taxon>
        <taxon>Priapulida</taxon>
        <taxon>Priapulimorpha</taxon>
        <taxon>Priapulimorphida</taxon>
        <taxon>Priapulidae</taxon>
        <taxon>Priapulus</taxon>
    </lineage>
</organism>
<keyword evidence="15" id="KW-1185">Reference proteome</keyword>
<dbReference type="PANTHER" id="PTHR14732:SF0">
    <property type="entry name" value="RNA POLYMERASE II SUBUNIT B1 CTD PHOSPHATASE RPAP2-RELATED"/>
    <property type="match status" value="1"/>
</dbReference>
<dbReference type="EC" id="3.1.3.16" evidence="12"/>
<dbReference type="GeneID" id="106812835"/>
<keyword evidence="6 12" id="KW-0862">Zinc</keyword>
<feature type="region of interest" description="Disordered" evidence="13">
    <location>
        <begin position="297"/>
        <end position="332"/>
    </location>
</feature>
<dbReference type="Proteomes" id="UP000695022">
    <property type="component" value="Unplaced"/>
</dbReference>
<dbReference type="Pfam" id="PF04181">
    <property type="entry name" value="RPAP2_Rtr1"/>
    <property type="match status" value="1"/>
</dbReference>
<evidence type="ECO:0000256" key="4">
    <source>
        <dbReference type="ARBA" id="ARBA00022771"/>
    </source>
</evidence>
<feature type="compositionally biased region" description="Polar residues" evidence="13">
    <location>
        <begin position="215"/>
        <end position="225"/>
    </location>
</feature>
<dbReference type="InterPro" id="IPR007308">
    <property type="entry name" value="Rtr1/RPAP2_dom"/>
</dbReference>
<keyword evidence="5 12" id="KW-0378">Hydrolase</keyword>
<evidence type="ECO:0000256" key="6">
    <source>
        <dbReference type="ARBA" id="ARBA00022833"/>
    </source>
</evidence>
<evidence type="ECO:0000256" key="5">
    <source>
        <dbReference type="ARBA" id="ARBA00022801"/>
    </source>
</evidence>
<reference evidence="16" key="1">
    <citation type="submission" date="2025-08" db="UniProtKB">
        <authorList>
            <consortium name="RefSeq"/>
        </authorList>
    </citation>
    <scope>IDENTIFICATION</scope>
</reference>
<evidence type="ECO:0000313" key="15">
    <source>
        <dbReference type="Proteomes" id="UP000695022"/>
    </source>
</evidence>
<sequence>MSHNRKTIDPKAIETKREQIRIALQQKQDSLSNAQRIIERLLDDPITDDFLKDCARFLEPRHYDDVVDERMVAKQCGYPLCCDKLRDIPKQRYHISATLNRVYDLTERRKFCSNACYKASMFYRKQLPTTPVWVRGKEPVDVPIELLPITKKAKDVVIKGEDVIWNNTSDETKPLTIPNLSEEFKQTSISGEMKHIPSKPIANEQNKSPRHELSTKTPVSETSYRQQSNKQLQFGANVGKTDDNNLSVGEILTVDIMPSMEVVPKNCLGQSHGDTTTVDNATAMLNEVSNVIRLQPDNIDGAAGGDKRQSTEDGRLKAPSLSCGEAAAGDSPQTDIDIVKSAAGMKNQDLKAQTVQQSHQKTAQQRKVKMIDAPMLQPKGATKHVIKPKADNLSAVVKRNVQEWWTESSHQFVVKSDQSIPLQIEIPPIENETAVAGHPKILEQSPKEAVQLKAPSHSEKEEFSKAPLTSIKIQPDVASVKAADFPSERCTMPTCLPHHDAGEFSVLPPVDSHLHMALRRKIVFEKLSGCIKECLPVGITIYSVMGDLKCLVATFNLTSHNVMLHPRQCMITSVAILKILASRRTDIAKALDSLAARHYVEMLLEQEGTTVEAVEAIVASVLPPKTTPDSSAEYVGETRLHDATLYLTGDDGEEDECLVDIDQYESELD</sequence>
<evidence type="ECO:0000259" key="14">
    <source>
        <dbReference type="PROSITE" id="PS51479"/>
    </source>
</evidence>